<accession>A0AB37X274</accession>
<feature type="compositionally biased region" description="Pro residues" evidence="1">
    <location>
        <begin position="89"/>
        <end position="100"/>
    </location>
</feature>
<proteinExistence type="predicted"/>
<evidence type="ECO:0000313" key="2">
    <source>
        <dbReference type="EMBL" id="RYQ38296.1"/>
    </source>
</evidence>
<evidence type="ECO:0000313" key="3">
    <source>
        <dbReference type="Proteomes" id="UP000292655"/>
    </source>
</evidence>
<protein>
    <submittedName>
        <fullName evidence="2">Uncharacterized protein</fullName>
    </submittedName>
</protein>
<feature type="region of interest" description="Disordered" evidence="1">
    <location>
        <begin position="172"/>
        <end position="199"/>
    </location>
</feature>
<name>A0AB37X274_9BIFI</name>
<feature type="compositionally biased region" description="Basic and acidic residues" evidence="1">
    <location>
        <begin position="52"/>
        <end position="61"/>
    </location>
</feature>
<dbReference type="AlphaFoldDB" id="A0AB37X274"/>
<organism evidence="2 3">
    <name type="scientific">Bifidobacterium pseudolongum subsp. globosum</name>
    <dbReference type="NCBI Taxonomy" id="1690"/>
    <lineage>
        <taxon>Bacteria</taxon>
        <taxon>Bacillati</taxon>
        <taxon>Actinomycetota</taxon>
        <taxon>Actinomycetes</taxon>
        <taxon>Bifidobacteriales</taxon>
        <taxon>Bifidobacteriaceae</taxon>
        <taxon>Bifidobacterium</taxon>
    </lineage>
</organism>
<dbReference type="EMBL" id="RYUX01000009">
    <property type="protein sequence ID" value="RYQ38296.1"/>
    <property type="molecule type" value="Genomic_DNA"/>
</dbReference>
<reference evidence="2 3" key="1">
    <citation type="submission" date="2018-12" db="EMBL/GenBank/DDBJ databases">
        <title>Unveiling genomic diversity among members of the Bifidobacterium pseudolongum species, a widely distributed gut commensal of the animal kingdom.</title>
        <authorList>
            <person name="Lugli G.A."/>
            <person name="Duranti S."/>
            <person name="Albert K."/>
            <person name="Mancabelli L."/>
            <person name="Napoli S."/>
            <person name="Viappiani A."/>
            <person name="Anzalone R."/>
            <person name="Longhi G."/>
            <person name="Milani C."/>
            <person name="Turroni F."/>
            <person name="Alessandri G."/>
            <person name="Sela D.A."/>
            <person name="Van Sinderen D."/>
            <person name="Ventura M."/>
        </authorList>
    </citation>
    <scope>NUCLEOTIDE SEQUENCE [LARGE SCALE GENOMIC DNA]</scope>
    <source>
        <strain evidence="2 3">2002B</strain>
    </source>
</reference>
<gene>
    <name evidence="2" type="ORF">PG2002B_0743</name>
</gene>
<sequence length="199" mass="21685">MSLRHRLTRKRKNSGLEHALFSVVARKNGRCVWGSGPVTHRGGVRAMAVGERTSHPCDRGSWRKRANGPTAPQGVYPSHPWGGMGRATPTPPTTHGPHLPPNHRRKGVNATPARLSTCRTGERWAGQAGNLLTTSRHRPHPAPSACFLFSPRRGRITHGSTTTQQGVTFRENRDPSETAESSRFGHRPASGMTCRVTSG</sequence>
<comment type="caution">
    <text evidence="2">The sequence shown here is derived from an EMBL/GenBank/DDBJ whole genome shotgun (WGS) entry which is preliminary data.</text>
</comment>
<evidence type="ECO:0000256" key="1">
    <source>
        <dbReference type="SAM" id="MobiDB-lite"/>
    </source>
</evidence>
<feature type="region of interest" description="Disordered" evidence="1">
    <location>
        <begin position="50"/>
        <end position="122"/>
    </location>
</feature>
<dbReference type="Proteomes" id="UP000292655">
    <property type="component" value="Unassembled WGS sequence"/>
</dbReference>